<protein>
    <recommendedName>
        <fullName evidence="5">Transmembrane protein UsgS</fullName>
    </recommendedName>
</protein>
<dbReference type="Proteomes" id="UP001213681">
    <property type="component" value="Unassembled WGS sequence"/>
</dbReference>
<keyword evidence="2" id="KW-1133">Transmembrane helix</keyword>
<feature type="transmembrane region" description="Helical" evidence="2">
    <location>
        <begin position="180"/>
        <end position="200"/>
    </location>
</feature>
<reference evidence="3" key="2">
    <citation type="journal article" date="2023" name="IMA Fungus">
        <title>Comparative genomic study of the Penicillium genus elucidates a diverse pangenome and 15 lateral gene transfer events.</title>
        <authorList>
            <person name="Petersen C."/>
            <person name="Sorensen T."/>
            <person name="Nielsen M.R."/>
            <person name="Sondergaard T.E."/>
            <person name="Sorensen J.L."/>
            <person name="Fitzpatrick D.A."/>
            <person name="Frisvad J.C."/>
            <person name="Nielsen K.L."/>
        </authorList>
    </citation>
    <scope>NUCLEOTIDE SEQUENCE</scope>
    <source>
        <strain evidence="3">IBT 16125</strain>
    </source>
</reference>
<feature type="transmembrane region" description="Helical" evidence="2">
    <location>
        <begin position="212"/>
        <end position="232"/>
    </location>
</feature>
<dbReference type="EMBL" id="JAPVEA010000002">
    <property type="protein sequence ID" value="KAJ5460008.1"/>
    <property type="molecule type" value="Genomic_DNA"/>
</dbReference>
<keyword evidence="2" id="KW-0472">Membrane</keyword>
<dbReference type="RefSeq" id="XP_056769050.1">
    <property type="nucleotide sequence ID" value="XM_056904943.1"/>
</dbReference>
<feature type="region of interest" description="Disordered" evidence="1">
    <location>
        <begin position="353"/>
        <end position="374"/>
    </location>
</feature>
<dbReference type="PANTHER" id="PTHR38421">
    <property type="entry name" value="TRANSMEMBRANE PROTEIN USGS"/>
    <property type="match status" value="1"/>
</dbReference>
<evidence type="ECO:0008006" key="5">
    <source>
        <dbReference type="Google" id="ProtNLM"/>
    </source>
</evidence>
<sequence>MEKILTGSNFGLNAVIRGFQLTVVGTVRALQNPDLFKSAHFRRAARAVAVGVAIELIVQLNIIALKFGLYILSWIINLDQATWDDKLLDGMKFMSNSVLQVPILLMTLMGYVTPTLDEIFMQSIEWVDTTYVHKHKSESPATLRAMYYPSLVMYPTKGDAPSRPKSEAIMMFVHRYAKKMGMLFGLYLLSYFPVIGRFVMPATSFFTFRKRVGTAPAAVIFGAGLILPKAYLVKFLHTYFASTSLMRELLAPYFSRIKFTPEQKRRWVRDREGVLFGFAFAFTVILKIPFIGVLMYGVAEASTAYLVTKITDPPPTPAESEGFAESQVTWKNKHDFLRLPLNNIDKLNIVTDEDEAKSSSSTPGKKFSNYSATL</sequence>
<keyword evidence="4" id="KW-1185">Reference proteome</keyword>
<feature type="transmembrane region" description="Helical" evidence="2">
    <location>
        <begin position="274"/>
        <end position="299"/>
    </location>
</feature>
<feature type="transmembrane region" description="Helical" evidence="2">
    <location>
        <begin position="47"/>
        <end position="73"/>
    </location>
</feature>
<organism evidence="3 4">
    <name type="scientific">Penicillium daleae</name>
    <dbReference type="NCBI Taxonomy" id="63821"/>
    <lineage>
        <taxon>Eukaryota</taxon>
        <taxon>Fungi</taxon>
        <taxon>Dikarya</taxon>
        <taxon>Ascomycota</taxon>
        <taxon>Pezizomycotina</taxon>
        <taxon>Eurotiomycetes</taxon>
        <taxon>Eurotiomycetidae</taxon>
        <taxon>Eurotiales</taxon>
        <taxon>Aspergillaceae</taxon>
        <taxon>Penicillium</taxon>
    </lineage>
</organism>
<gene>
    <name evidence="3" type="ORF">N7458_001560</name>
</gene>
<feature type="compositionally biased region" description="Polar residues" evidence="1">
    <location>
        <begin position="358"/>
        <end position="374"/>
    </location>
</feature>
<accession>A0AAD6CCY7</accession>
<proteinExistence type="predicted"/>
<evidence type="ECO:0000256" key="1">
    <source>
        <dbReference type="SAM" id="MobiDB-lite"/>
    </source>
</evidence>
<evidence type="ECO:0000256" key="2">
    <source>
        <dbReference type="SAM" id="Phobius"/>
    </source>
</evidence>
<feature type="transmembrane region" description="Helical" evidence="2">
    <location>
        <begin position="93"/>
        <end position="112"/>
    </location>
</feature>
<evidence type="ECO:0000313" key="3">
    <source>
        <dbReference type="EMBL" id="KAJ5460008.1"/>
    </source>
</evidence>
<reference evidence="3" key="1">
    <citation type="submission" date="2022-12" db="EMBL/GenBank/DDBJ databases">
        <authorList>
            <person name="Petersen C."/>
        </authorList>
    </citation>
    <scope>NUCLEOTIDE SEQUENCE</scope>
    <source>
        <strain evidence="3">IBT 16125</strain>
    </source>
</reference>
<comment type="caution">
    <text evidence="3">The sequence shown here is derived from an EMBL/GenBank/DDBJ whole genome shotgun (WGS) entry which is preliminary data.</text>
</comment>
<name>A0AAD6CCY7_9EURO</name>
<dbReference type="PANTHER" id="PTHR38421:SF1">
    <property type="entry name" value="TRANSMEMBRANE PROTEIN"/>
    <property type="match status" value="1"/>
</dbReference>
<dbReference type="AlphaFoldDB" id="A0AAD6CCY7"/>
<evidence type="ECO:0000313" key="4">
    <source>
        <dbReference type="Proteomes" id="UP001213681"/>
    </source>
</evidence>
<keyword evidence="2" id="KW-0812">Transmembrane</keyword>
<dbReference type="GeneID" id="81595186"/>